<dbReference type="PANTHER" id="PTHR31989">
    <property type="entry name" value="NAC DOMAIN-CONTAINING PROTEIN 82-RELATED"/>
    <property type="match status" value="1"/>
</dbReference>
<evidence type="ECO:0000256" key="5">
    <source>
        <dbReference type="ARBA" id="ARBA00023242"/>
    </source>
</evidence>
<dbReference type="EMBL" id="JBANAX010000678">
    <property type="protein sequence ID" value="KAL1197994.1"/>
    <property type="molecule type" value="Genomic_DNA"/>
</dbReference>
<evidence type="ECO:0000256" key="2">
    <source>
        <dbReference type="ARBA" id="ARBA00023015"/>
    </source>
</evidence>
<dbReference type="Proteomes" id="UP001558713">
    <property type="component" value="Unassembled WGS sequence"/>
</dbReference>
<proteinExistence type="predicted"/>
<evidence type="ECO:0000313" key="8">
    <source>
        <dbReference type="Proteomes" id="UP001558713"/>
    </source>
</evidence>
<accession>A0ABD1A4P2</accession>
<keyword evidence="5" id="KW-0539">Nucleus</keyword>
<dbReference type="PROSITE" id="PS51005">
    <property type="entry name" value="NAC"/>
    <property type="match status" value="1"/>
</dbReference>
<keyword evidence="8" id="KW-1185">Reference proteome</keyword>
<dbReference type="AlphaFoldDB" id="A0ABD1A4P2"/>
<keyword evidence="4" id="KW-0804">Transcription</keyword>
<keyword evidence="2" id="KW-0805">Transcription regulation</keyword>
<protein>
    <submittedName>
        <fullName evidence="7">NAC domain-containing protein 1</fullName>
    </submittedName>
</protein>
<gene>
    <name evidence="7" type="ORF">V5N11_011456</name>
</gene>
<keyword evidence="3" id="KW-0238">DNA-binding</keyword>
<name>A0ABD1A4P2_CARAN</name>
<dbReference type="SUPFAM" id="SSF101941">
    <property type="entry name" value="NAC domain"/>
    <property type="match status" value="1"/>
</dbReference>
<dbReference type="GO" id="GO:0005634">
    <property type="term" value="C:nucleus"/>
    <property type="evidence" value="ECO:0007669"/>
    <property type="project" value="UniProtKB-SubCell"/>
</dbReference>
<feature type="domain" description="NAC" evidence="6">
    <location>
        <begin position="3"/>
        <end position="116"/>
    </location>
</feature>
<evidence type="ECO:0000256" key="3">
    <source>
        <dbReference type="ARBA" id="ARBA00023125"/>
    </source>
</evidence>
<dbReference type="GO" id="GO:0003677">
    <property type="term" value="F:DNA binding"/>
    <property type="evidence" value="ECO:0007669"/>
    <property type="project" value="UniProtKB-KW"/>
</dbReference>
<dbReference type="Gene3D" id="2.170.150.80">
    <property type="entry name" value="NAC domain"/>
    <property type="match status" value="1"/>
</dbReference>
<dbReference type="InterPro" id="IPR003441">
    <property type="entry name" value="NAC-dom"/>
</dbReference>
<sequence>MEDIVGFGFRPKDDEVVGYYLHNKILGYETSRIDRAIKVVKICDYDPWDLRFESKIESKDLEWYFFSCIEKKYAIGNRQNRKTISGKWKLTGEAVEVKDQLGIWCRTLIRVELRYG</sequence>
<evidence type="ECO:0000256" key="1">
    <source>
        <dbReference type="ARBA" id="ARBA00004123"/>
    </source>
</evidence>
<dbReference type="Pfam" id="PF02365">
    <property type="entry name" value="NAM"/>
    <property type="match status" value="1"/>
</dbReference>
<comment type="subcellular location">
    <subcellularLocation>
        <location evidence="1">Nucleus</location>
    </subcellularLocation>
</comment>
<evidence type="ECO:0000256" key="4">
    <source>
        <dbReference type="ARBA" id="ARBA00023163"/>
    </source>
</evidence>
<reference evidence="7 8" key="1">
    <citation type="submission" date="2024-04" db="EMBL/GenBank/DDBJ databases">
        <title>Genome assembly C_amara_ONT_v2.</title>
        <authorList>
            <person name="Yant L."/>
            <person name="Moore C."/>
            <person name="Slenker M."/>
        </authorList>
    </citation>
    <scope>NUCLEOTIDE SEQUENCE [LARGE SCALE GENOMIC DNA]</scope>
    <source>
        <tissue evidence="7">Leaf</tissue>
    </source>
</reference>
<organism evidence="7 8">
    <name type="scientific">Cardamine amara subsp. amara</name>
    <dbReference type="NCBI Taxonomy" id="228776"/>
    <lineage>
        <taxon>Eukaryota</taxon>
        <taxon>Viridiplantae</taxon>
        <taxon>Streptophyta</taxon>
        <taxon>Embryophyta</taxon>
        <taxon>Tracheophyta</taxon>
        <taxon>Spermatophyta</taxon>
        <taxon>Magnoliopsida</taxon>
        <taxon>eudicotyledons</taxon>
        <taxon>Gunneridae</taxon>
        <taxon>Pentapetalae</taxon>
        <taxon>rosids</taxon>
        <taxon>malvids</taxon>
        <taxon>Brassicales</taxon>
        <taxon>Brassicaceae</taxon>
        <taxon>Cardamineae</taxon>
        <taxon>Cardamine</taxon>
    </lineage>
</organism>
<dbReference type="InterPro" id="IPR036093">
    <property type="entry name" value="NAC_dom_sf"/>
</dbReference>
<evidence type="ECO:0000313" key="7">
    <source>
        <dbReference type="EMBL" id="KAL1197994.1"/>
    </source>
</evidence>
<comment type="caution">
    <text evidence="7">The sequence shown here is derived from an EMBL/GenBank/DDBJ whole genome shotgun (WGS) entry which is preliminary data.</text>
</comment>
<evidence type="ECO:0000259" key="6">
    <source>
        <dbReference type="PROSITE" id="PS51005"/>
    </source>
</evidence>